<feature type="region of interest" description="Disordered" evidence="1">
    <location>
        <begin position="25"/>
        <end position="89"/>
    </location>
</feature>
<evidence type="ECO:0000313" key="2">
    <source>
        <dbReference type="EMBL" id="MFC4904271.1"/>
    </source>
</evidence>
<protein>
    <submittedName>
        <fullName evidence="2">Uncharacterized protein</fullName>
    </submittedName>
</protein>
<dbReference type="Proteomes" id="UP001595797">
    <property type="component" value="Unassembled WGS sequence"/>
</dbReference>
<name>A0ABV9TL69_9MICC</name>
<keyword evidence="3" id="KW-1185">Reference proteome</keyword>
<evidence type="ECO:0000313" key="3">
    <source>
        <dbReference type="Proteomes" id="UP001595797"/>
    </source>
</evidence>
<proteinExistence type="predicted"/>
<gene>
    <name evidence="2" type="ORF">ACFPCS_11905</name>
</gene>
<organism evidence="2 3">
    <name type="scientific">Kocuria oceani</name>
    <dbReference type="NCBI Taxonomy" id="988827"/>
    <lineage>
        <taxon>Bacteria</taxon>
        <taxon>Bacillati</taxon>
        <taxon>Actinomycetota</taxon>
        <taxon>Actinomycetes</taxon>
        <taxon>Micrococcales</taxon>
        <taxon>Micrococcaceae</taxon>
        <taxon>Kocuria</taxon>
    </lineage>
</organism>
<dbReference type="PROSITE" id="PS51257">
    <property type="entry name" value="PROKAR_LIPOPROTEIN"/>
    <property type="match status" value="1"/>
</dbReference>
<dbReference type="EMBL" id="JBHSIW010000016">
    <property type="protein sequence ID" value="MFC4904271.1"/>
    <property type="molecule type" value="Genomic_DNA"/>
</dbReference>
<comment type="caution">
    <text evidence="2">The sequence shown here is derived from an EMBL/GenBank/DDBJ whole genome shotgun (WGS) entry which is preliminary data.</text>
</comment>
<reference evidence="3" key="1">
    <citation type="journal article" date="2019" name="Int. J. Syst. Evol. Microbiol.">
        <title>The Global Catalogue of Microorganisms (GCM) 10K type strain sequencing project: providing services to taxonomists for standard genome sequencing and annotation.</title>
        <authorList>
            <consortium name="The Broad Institute Genomics Platform"/>
            <consortium name="The Broad Institute Genome Sequencing Center for Infectious Disease"/>
            <person name="Wu L."/>
            <person name="Ma J."/>
        </authorList>
    </citation>
    <scope>NUCLEOTIDE SEQUENCE [LARGE SCALE GENOMIC DNA]</scope>
    <source>
        <strain evidence="3">CGMCC 4.6946</strain>
    </source>
</reference>
<feature type="compositionally biased region" description="Acidic residues" evidence="1">
    <location>
        <begin position="58"/>
        <end position="82"/>
    </location>
</feature>
<dbReference type="RefSeq" id="WP_277551808.1">
    <property type="nucleotide sequence ID" value="NZ_JARAMH010000014.1"/>
</dbReference>
<accession>A0ABV9TL69</accession>
<sequence length="89" mass="9289">MAAAADRNWWRKVLVIATLPFAALGVTGCDNTEPGGEEGIEQEATTGTEETAGSGETIGEEESTPEEESATEGELPYEDGQQEEGQGGN</sequence>
<evidence type="ECO:0000256" key="1">
    <source>
        <dbReference type="SAM" id="MobiDB-lite"/>
    </source>
</evidence>
<feature type="compositionally biased region" description="Low complexity" evidence="1">
    <location>
        <begin position="42"/>
        <end position="57"/>
    </location>
</feature>